<keyword evidence="3" id="KW-1185">Reference proteome</keyword>
<accession>A0ABN2A2T4</accession>
<evidence type="ECO:0000256" key="1">
    <source>
        <dbReference type="SAM" id="Coils"/>
    </source>
</evidence>
<dbReference type="Proteomes" id="UP001500842">
    <property type="component" value="Unassembled WGS sequence"/>
</dbReference>
<sequence length="248" mass="27099">MFYPVSFGDPSPRVHGPLIGACHRAGMAKKHKAWIHVGVPGAGDVIEPALAHHHAALVELGVASLAESTAESFRAAVEMTRSHKDWGLKRSDVEGQWTRLVRRAARAKADLVFSQSLLASATADQVALLVDALAGHQVHVVLTTGLDDETLATATWQAACRKPERLHVLETDGLEPAQVWKAFGKLVGFGTASLRLEDVPCASATLQTLPEALREVERLARRNASLEVRLEELDRKRRKLKRKLDRVA</sequence>
<keyword evidence="1" id="KW-0175">Coiled coil</keyword>
<feature type="coiled-coil region" evidence="1">
    <location>
        <begin position="209"/>
        <end position="243"/>
    </location>
</feature>
<protein>
    <submittedName>
        <fullName evidence="2">Uncharacterized protein</fullName>
    </submittedName>
</protein>
<name>A0ABN2A2T4_9ACTN</name>
<comment type="caution">
    <text evidence="2">The sequence shown here is derived from an EMBL/GenBank/DDBJ whole genome shotgun (WGS) entry which is preliminary data.</text>
</comment>
<reference evidence="2 3" key="1">
    <citation type="journal article" date="2019" name="Int. J. Syst. Evol. Microbiol.">
        <title>The Global Catalogue of Microorganisms (GCM) 10K type strain sequencing project: providing services to taxonomists for standard genome sequencing and annotation.</title>
        <authorList>
            <consortium name="The Broad Institute Genomics Platform"/>
            <consortium name="The Broad Institute Genome Sequencing Center for Infectious Disease"/>
            <person name="Wu L."/>
            <person name="Ma J."/>
        </authorList>
    </citation>
    <scope>NUCLEOTIDE SEQUENCE [LARGE SCALE GENOMIC DNA]</scope>
    <source>
        <strain evidence="2 3">JCM 14942</strain>
    </source>
</reference>
<evidence type="ECO:0000313" key="3">
    <source>
        <dbReference type="Proteomes" id="UP001500842"/>
    </source>
</evidence>
<gene>
    <name evidence="2" type="ORF">GCM10009788_13310</name>
</gene>
<proteinExistence type="predicted"/>
<organism evidence="2 3">
    <name type="scientific">Nocardioides humi</name>
    <dbReference type="NCBI Taxonomy" id="449461"/>
    <lineage>
        <taxon>Bacteria</taxon>
        <taxon>Bacillati</taxon>
        <taxon>Actinomycetota</taxon>
        <taxon>Actinomycetes</taxon>
        <taxon>Propionibacteriales</taxon>
        <taxon>Nocardioidaceae</taxon>
        <taxon>Nocardioides</taxon>
    </lineage>
</organism>
<dbReference type="EMBL" id="BAAAOR010000009">
    <property type="protein sequence ID" value="GAA1510259.1"/>
    <property type="molecule type" value="Genomic_DNA"/>
</dbReference>
<evidence type="ECO:0000313" key="2">
    <source>
        <dbReference type="EMBL" id="GAA1510259.1"/>
    </source>
</evidence>